<dbReference type="Proteomes" id="UP000507470">
    <property type="component" value="Unassembled WGS sequence"/>
</dbReference>
<accession>A0A6J8A144</accession>
<name>A0A6J8A144_MYTCO</name>
<dbReference type="Pfam" id="PF00097">
    <property type="entry name" value="zf-C3HC4"/>
    <property type="match status" value="1"/>
</dbReference>
<dbReference type="PROSITE" id="PS50089">
    <property type="entry name" value="ZF_RING_2"/>
    <property type="match status" value="1"/>
</dbReference>
<dbReference type="InterPro" id="IPR018957">
    <property type="entry name" value="Znf_C3HC4_RING-type"/>
</dbReference>
<dbReference type="InterPro" id="IPR011042">
    <property type="entry name" value="6-blade_b-propeller_TolB-like"/>
</dbReference>
<dbReference type="InterPro" id="IPR017907">
    <property type="entry name" value="Znf_RING_CS"/>
</dbReference>
<reference evidence="8 9" key="1">
    <citation type="submission" date="2020-06" db="EMBL/GenBank/DDBJ databases">
        <authorList>
            <person name="Li R."/>
            <person name="Bekaert M."/>
        </authorList>
    </citation>
    <scope>NUCLEOTIDE SEQUENCE [LARGE SCALE GENOMIC DNA]</scope>
    <source>
        <strain evidence="9">wild</strain>
    </source>
</reference>
<evidence type="ECO:0000259" key="7">
    <source>
        <dbReference type="PROSITE" id="PS50119"/>
    </source>
</evidence>
<evidence type="ECO:0000313" key="9">
    <source>
        <dbReference type="Proteomes" id="UP000507470"/>
    </source>
</evidence>
<dbReference type="PANTHER" id="PTHR25462">
    <property type="entry name" value="BONUS, ISOFORM C-RELATED"/>
    <property type="match status" value="1"/>
</dbReference>
<protein>
    <recommendedName>
        <fullName evidence="10">TRIM56</fullName>
    </recommendedName>
</protein>
<dbReference type="InterPro" id="IPR000315">
    <property type="entry name" value="Znf_B-box"/>
</dbReference>
<evidence type="ECO:0000256" key="5">
    <source>
        <dbReference type="SAM" id="Coils"/>
    </source>
</evidence>
<organism evidence="8 9">
    <name type="scientific">Mytilus coruscus</name>
    <name type="common">Sea mussel</name>
    <dbReference type="NCBI Taxonomy" id="42192"/>
    <lineage>
        <taxon>Eukaryota</taxon>
        <taxon>Metazoa</taxon>
        <taxon>Spiralia</taxon>
        <taxon>Lophotrochozoa</taxon>
        <taxon>Mollusca</taxon>
        <taxon>Bivalvia</taxon>
        <taxon>Autobranchia</taxon>
        <taxon>Pteriomorphia</taxon>
        <taxon>Mytilida</taxon>
        <taxon>Mytiloidea</taxon>
        <taxon>Mytilidae</taxon>
        <taxon>Mytilinae</taxon>
        <taxon>Mytilus</taxon>
    </lineage>
</organism>
<keyword evidence="3" id="KW-0862">Zinc</keyword>
<gene>
    <name evidence="8" type="ORF">MCOR_2104</name>
</gene>
<keyword evidence="1" id="KW-0479">Metal-binding</keyword>
<evidence type="ECO:0000256" key="4">
    <source>
        <dbReference type="PROSITE-ProRule" id="PRU00024"/>
    </source>
</evidence>
<keyword evidence="9" id="KW-1185">Reference proteome</keyword>
<dbReference type="OrthoDB" id="6137591at2759"/>
<feature type="domain" description="B box-type" evidence="7">
    <location>
        <begin position="78"/>
        <end position="128"/>
    </location>
</feature>
<feature type="domain" description="B box-type" evidence="7">
    <location>
        <begin position="140"/>
        <end position="173"/>
    </location>
</feature>
<keyword evidence="5" id="KW-0175">Coiled coil</keyword>
<dbReference type="GO" id="GO:0061630">
    <property type="term" value="F:ubiquitin protein ligase activity"/>
    <property type="evidence" value="ECO:0007669"/>
    <property type="project" value="TreeGrafter"/>
</dbReference>
<evidence type="ECO:0000256" key="1">
    <source>
        <dbReference type="ARBA" id="ARBA00022723"/>
    </source>
</evidence>
<dbReference type="Gene3D" id="3.30.160.60">
    <property type="entry name" value="Classic Zinc Finger"/>
    <property type="match status" value="1"/>
</dbReference>
<dbReference type="SUPFAM" id="SSF50969">
    <property type="entry name" value="YVTN repeat-like/Quinoprotein amine dehydrogenase"/>
    <property type="match status" value="1"/>
</dbReference>
<dbReference type="EMBL" id="CACVKT020000425">
    <property type="protein sequence ID" value="CAC5359092.1"/>
    <property type="molecule type" value="Genomic_DNA"/>
</dbReference>
<evidence type="ECO:0008006" key="10">
    <source>
        <dbReference type="Google" id="ProtNLM"/>
    </source>
</evidence>
<feature type="coiled-coil region" evidence="5">
    <location>
        <begin position="304"/>
        <end position="331"/>
    </location>
</feature>
<dbReference type="InterPro" id="IPR013083">
    <property type="entry name" value="Znf_RING/FYVE/PHD"/>
</dbReference>
<feature type="domain" description="RING-type" evidence="6">
    <location>
        <begin position="8"/>
        <end position="42"/>
    </location>
</feature>
<dbReference type="Pfam" id="PF00643">
    <property type="entry name" value="zf-B_box"/>
    <property type="match status" value="1"/>
</dbReference>
<evidence type="ECO:0000313" key="8">
    <source>
        <dbReference type="EMBL" id="CAC5359092.1"/>
    </source>
</evidence>
<dbReference type="PANTHER" id="PTHR25462:SF229">
    <property type="entry name" value="TRANSCRIPTION INTERMEDIARY FACTOR 1-BETA"/>
    <property type="match status" value="1"/>
</dbReference>
<keyword evidence="2 4" id="KW-0863">Zinc-finger</keyword>
<evidence type="ECO:0000259" key="6">
    <source>
        <dbReference type="PROSITE" id="PS50089"/>
    </source>
</evidence>
<dbReference type="PROSITE" id="PS50119">
    <property type="entry name" value="ZF_BBOX"/>
    <property type="match status" value="2"/>
</dbReference>
<sequence length="634" mass="71559">MFKNPKYLPCLHTFCKLCIHTYIQSSVAKENIKKGFKCPVCRTLVSVGKRSNNPEGWADKLPNNHLIMSMIDRQAIKKLEKICNVCELSNVNQKAVSWCTVCQEALCSTCENCHRKFKMSSHHKIMALQEVLTDKTTSVSRLITCEDHSEKFAEIFCLDHGKPCCTVCATVKHWRCDKVLVIEKAAAGIKEAKQTTEFLELIMLWKKLLDKSIQDTQKHVCSVDIMEHSIFSEIEKLKKDIIEHVNKVEKVAKEELVLKKKGIVTELADIMTEMFSLKSTVNNWHNILSTSINNGSEIQCLVEFNKLVSKKEKLESEIVNATSNIDTLSLTFQRNRVAEKFQENVTSLGKLSIENSKQRTKSESLRSCSIDSVSRTNETNCRTGKVKILFTLDVGENSCNAVSGMFIEDFIFITNNKTKKLLKFGQTGIFQCDIEFDNGPFDITNFRGVEIAVSVPNSRQIHLINIHTMAIGRKIQLTLPVYGLKYFNVNDQFVAACKNSILLLNASNGKKIKETKTSGGQNFCICAYKRNSYVYADGWDSVSCSEDDSIKFTYKSQKLSTPRGIDADFRGNLYICSYSLNSIHQISTSGKLIKIITCEDLGTMDPWVIRFKQNSNKFLVTSLSSGKVVVAEIT</sequence>
<dbReference type="PROSITE" id="PS00518">
    <property type="entry name" value="ZF_RING_1"/>
    <property type="match status" value="1"/>
</dbReference>
<dbReference type="AlphaFoldDB" id="A0A6J8A144"/>
<dbReference type="InterPro" id="IPR001841">
    <property type="entry name" value="Znf_RING"/>
</dbReference>
<proteinExistence type="predicted"/>
<dbReference type="InterPro" id="IPR047153">
    <property type="entry name" value="TRIM45/56/19-like"/>
</dbReference>
<dbReference type="Gene3D" id="3.30.40.10">
    <property type="entry name" value="Zinc/RING finger domain, C3HC4 (zinc finger)"/>
    <property type="match status" value="1"/>
</dbReference>
<dbReference type="GO" id="GO:0008270">
    <property type="term" value="F:zinc ion binding"/>
    <property type="evidence" value="ECO:0007669"/>
    <property type="project" value="UniProtKB-KW"/>
</dbReference>
<dbReference type="SUPFAM" id="SSF57845">
    <property type="entry name" value="B-box zinc-binding domain"/>
    <property type="match status" value="1"/>
</dbReference>
<dbReference type="SUPFAM" id="SSF57850">
    <property type="entry name" value="RING/U-box"/>
    <property type="match status" value="1"/>
</dbReference>
<dbReference type="Gene3D" id="2.120.10.30">
    <property type="entry name" value="TolB, C-terminal domain"/>
    <property type="match status" value="1"/>
</dbReference>
<dbReference type="InterPro" id="IPR011044">
    <property type="entry name" value="Quino_amine_DH_bsu"/>
</dbReference>
<dbReference type="CDD" id="cd19757">
    <property type="entry name" value="Bbox1"/>
    <property type="match status" value="1"/>
</dbReference>
<evidence type="ECO:0000256" key="2">
    <source>
        <dbReference type="ARBA" id="ARBA00022771"/>
    </source>
</evidence>
<evidence type="ECO:0000256" key="3">
    <source>
        <dbReference type="ARBA" id="ARBA00022833"/>
    </source>
</evidence>
<dbReference type="GO" id="GO:0006513">
    <property type="term" value="P:protein monoubiquitination"/>
    <property type="evidence" value="ECO:0007669"/>
    <property type="project" value="TreeGrafter"/>
</dbReference>